<evidence type="ECO:0000313" key="4">
    <source>
        <dbReference type="Proteomes" id="UP000663877"/>
    </source>
</evidence>
<keyword evidence="3" id="KW-1185">Reference proteome</keyword>
<evidence type="ECO:0000313" key="2">
    <source>
        <dbReference type="EMBL" id="CAF1654231.1"/>
    </source>
</evidence>
<accession>A0A815VGG1</accession>
<dbReference type="Proteomes" id="UP000663832">
    <property type="component" value="Unassembled WGS sequence"/>
</dbReference>
<evidence type="ECO:0000313" key="3">
    <source>
        <dbReference type="Proteomes" id="UP000663832"/>
    </source>
</evidence>
<organism evidence="1 4">
    <name type="scientific">Adineta steineri</name>
    <dbReference type="NCBI Taxonomy" id="433720"/>
    <lineage>
        <taxon>Eukaryota</taxon>
        <taxon>Metazoa</taxon>
        <taxon>Spiralia</taxon>
        <taxon>Gnathifera</taxon>
        <taxon>Rotifera</taxon>
        <taxon>Eurotatoria</taxon>
        <taxon>Bdelloidea</taxon>
        <taxon>Adinetida</taxon>
        <taxon>Adinetidae</taxon>
        <taxon>Adineta</taxon>
    </lineage>
</organism>
<protein>
    <submittedName>
        <fullName evidence="1">Uncharacterized protein</fullName>
    </submittedName>
</protein>
<reference evidence="1" key="1">
    <citation type="submission" date="2021-02" db="EMBL/GenBank/DDBJ databases">
        <authorList>
            <person name="Nowell W R."/>
        </authorList>
    </citation>
    <scope>NUCLEOTIDE SEQUENCE</scope>
</reference>
<gene>
    <name evidence="1" type="ORF">BJG266_LOCUS45015</name>
    <name evidence="2" type="ORF">QVE165_LOCUS61988</name>
</gene>
<dbReference type="EMBL" id="CAJNOI010003908">
    <property type="protein sequence ID" value="CAF1532602.1"/>
    <property type="molecule type" value="Genomic_DNA"/>
</dbReference>
<feature type="non-terminal residue" evidence="1">
    <location>
        <position position="86"/>
    </location>
</feature>
<dbReference type="EMBL" id="CAJNOM010004275">
    <property type="protein sequence ID" value="CAF1654231.1"/>
    <property type="molecule type" value="Genomic_DNA"/>
</dbReference>
<sequence>MEVRYVQCFSWQPLGPIRINVSLDLNDYVEVEFHQTQTYIPSMDYLSFGECKPMRLLPKLIDDSQNQDLQKSSIVLKRDCNVDVDP</sequence>
<comment type="caution">
    <text evidence="1">The sequence shown here is derived from an EMBL/GenBank/DDBJ whole genome shotgun (WGS) entry which is preliminary data.</text>
</comment>
<dbReference type="OrthoDB" id="39497at2759"/>
<dbReference type="AlphaFoldDB" id="A0A815VGG1"/>
<dbReference type="Proteomes" id="UP000663877">
    <property type="component" value="Unassembled WGS sequence"/>
</dbReference>
<evidence type="ECO:0000313" key="1">
    <source>
        <dbReference type="EMBL" id="CAF1532602.1"/>
    </source>
</evidence>
<name>A0A815VGG1_9BILA</name>
<proteinExistence type="predicted"/>